<dbReference type="AlphaFoldDB" id="A0A1B0CZU7"/>
<dbReference type="VEuPathDB" id="VectorBase:PPAPM1_005221"/>
<proteinExistence type="predicted"/>
<dbReference type="SUPFAM" id="SSF103473">
    <property type="entry name" value="MFS general substrate transporter"/>
    <property type="match status" value="1"/>
</dbReference>
<evidence type="ECO:0000256" key="1">
    <source>
        <dbReference type="ARBA" id="ARBA00004141"/>
    </source>
</evidence>
<accession>A0A1B0CZU7</accession>
<dbReference type="EMBL" id="AJVK01009739">
    <property type="status" value="NOT_ANNOTATED_CDS"/>
    <property type="molecule type" value="Genomic_DNA"/>
</dbReference>
<keyword evidence="3" id="KW-1133">Transmembrane helix</keyword>
<evidence type="ECO:0000256" key="2">
    <source>
        <dbReference type="ARBA" id="ARBA00022692"/>
    </source>
</evidence>
<keyword evidence="2" id="KW-0812">Transmembrane</keyword>
<keyword evidence="6" id="KW-1185">Reference proteome</keyword>
<keyword evidence="4" id="KW-0472">Membrane</keyword>
<name>A0A1B0CZU7_PHLPP</name>
<dbReference type="EMBL" id="AJVK01009740">
    <property type="status" value="NOT_ANNOTATED_CDS"/>
    <property type="molecule type" value="Genomic_DNA"/>
</dbReference>
<evidence type="ECO:0008006" key="7">
    <source>
        <dbReference type="Google" id="ProtNLM"/>
    </source>
</evidence>
<sequence length="119" mass="13142">MPAIAIAMYIIGRVGKKWLFCATLFRKFTISAGNTIMPVYTAELYPTAIRNAGVGACNVAAGLALILTPYLEMLNKIEKHLLMTLLTAWTIFGGIVVIFLPESRKHPQTTVSDVEEERN</sequence>
<dbReference type="Proteomes" id="UP000092462">
    <property type="component" value="Unassembled WGS sequence"/>
</dbReference>
<evidence type="ECO:0000313" key="6">
    <source>
        <dbReference type="Proteomes" id="UP000092462"/>
    </source>
</evidence>
<evidence type="ECO:0000256" key="4">
    <source>
        <dbReference type="ARBA" id="ARBA00023136"/>
    </source>
</evidence>
<organism evidence="5 6">
    <name type="scientific">Phlebotomus papatasi</name>
    <name type="common">Sandfly</name>
    <dbReference type="NCBI Taxonomy" id="29031"/>
    <lineage>
        <taxon>Eukaryota</taxon>
        <taxon>Metazoa</taxon>
        <taxon>Ecdysozoa</taxon>
        <taxon>Arthropoda</taxon>
        <taxon>Hexapoda</taxon>
        <taxon>Insecta</taxon>
        <taxon>Pterygota</taxon>
        <taxon>Neoptera</taxon>
        <taxon>Endopterygota</taxon>
        <taxon>Diptera</taxon>
        <taxon>Nematocera</taxon>
        <taxon>Psychodoidea</taxon>
        <taxon>Psychodidae</taxon>
        <taxon>Phlebotomus</taxon>
        <taxon>Phlebotomus</taxon>
    </lineage>
</organism>
<reference evidence="5" key="1">
    <citation type="submission" date="2022-08" db="UniProtKB">
        <authorList>
            <consortium name="EnsemblMetazoa"/>
        </authorList>
    </citation>
    <scope>IDENTIFICATION</scope>
    <source>
        <strain evidence="5">Israel</strain>
    </source>
</reference>
<dbReference type="GO" id="GO:0016020">
    <property type="term" value="C:membrane"/>
    <property type="evidence" value="ECO:0007669"/>
    <property type="project" value="UniProtKB-SubCell"/>
</dbReference>
<dbReference type="EnsemblMetazoa" id="PPAI000619-RA">
    <property type="protein sequence ID" value="PPAI000619-PA"/>
    <property type="gene ID" value="PPAI000619"/>
</dbReference>
<comment type="subcellular location">
    <subcellularLocation>
        <location evidence="1">Membrane</location>
        <topology evidence="1">Multi-pass membrane protein</topology>
    </subcellularLocation>
</comment>
<dbReference type="VEuPathDB" id="VectorBase:PPAI000619"/>
<evidence type="ECO:0000313" key="5">
    <source>
        <dbReference type="EnsemblMetazoa" id="PPAI000619-PA"/>
    </source>
</evidence>
<protein>
    <recommendedName>
        <fullName evidence="7">Major facilitator superfamily (MFS) profile domain-containing protein</fullName>
    </recommendedName>
</protein>
<dbReference type="Gene3D" id="1.20.1250.20">
    <property type="entry name" value="MFS general substrate transporter like domains"/>
    <property type="match status" value="1"/>
</dbReference>
<evidence type="ECO:0000256" key="3">
    <source>
        <dbReference type="ARBA" id="ARBA00022989"/>
    </source>
</evidence>
<dbReference type="PANTHER" id="PTHR24064">
    <property type="entry name" value="SOLUTE CARRIER FAMILY 22 MEMBER"/>
    <property type="match status" value="1"/>
</dbReference>
<dbReference type="InterPro" id="IPR036259">
    <property type="entry name" value="MFS_trans_sf"/>
</dbReference>